<feature type="modified residue" description="4-aspartylphosphate" evidence="4">
    <location>
        <position position="630"/>
    </location>
</feature>
<dbReference type="PROSITE" id="PS50110">
    <property type="entry name" value="RESPONSE_REGULATORY"/>
    <property type="match status" value="1"/>
</dbReference>
<dbReference type="InterPro" id="IPR036097">
    <property type="entry name" value="HisK_dim/P_sf"/>
</dbReference>
<feature type="domain" description="Histidine kinase" evidence="6">
    <location>
        <begin position="334"/>
        <end position="558"/>
    </location>
</feature>
<sequence>MHRQAPEGHRVLVVAPFGRDAETIGRTLREHGYDACVCADVAAVAGALDARSGVVLLTEEALQGELGVLARALEAQPAWSDMPFVLLASPRTGRLRSAELARLKLPAVATNVIVLERPLGLVSLLSAIDAAMRARQRQLEMRDRLAELDAQARALRESREALVASEAELRHVADALPVLIAFVDRDLRYRFANRAYESWFGICPQALVGRSVMEVVGEEGFRQREAAMRRALAGEPMRLELPWPHRDGRRRDADIRYLPRRDAQGDVDGFHVFVLDVTERNEAEELLRLAAGTLEEKVAERTAELHAEMARRAETEAALRQSQKMEAVGQLTGGIAHDFNNMLTGIIGAIDIVRLRVAAGRSDGIDRFLASAHASAQRAAALTARLLAFSRRQSLDSRPLDVDALLRSLSDLLQRTLGENVRLRIVAGDVPPAVADANQLENAILNLAINARDAMPAGGLLTIETGTAELGAEAPSPDGVLAPGRYVTVTVADTGVGMSAEILERVFEPFFTTKPLGQGTGLGLSMVYGFARQSNGQVRVHSEPGSGTRVCLYLPAAGQHTAVPVLPTHAPRMAGGNGQSVLVVEDDPGVRLLLRELLGELGYTVMEAAEAQAAIPVLASRARIDLLVSDVGLPGMNGRQLAEVARGHRPDLPILFVTGYAENAAIRAGFLGTNMGMITKPFALDALAAKVEDMLGAG</sequence>
<dbReference type="SMART" id="SM00448">
    <property type="entry name" value="REC"/>
    <property type="match status" value="1"/>
</dbReference>
<name>A0ABV9NFV8_9GAMM</name>
<dbReference type="SUPFAM" id="SSF47384">
    <property type="entry name" value="Homodimeric domain of signal transducing histidine kinase"/>
    <property type="match status" value="1"/>
</dbReference>
<dbReference type="Proteomes" id="UP001595892">
    <property type="component" value="Unassembled WGS sequence"/>
</dbReference>
<dbReference type="Gene3D" id="3.30.450.20">
    <property type="entry name" value="PAS domain"/>
    <property type="match status" value="1"/>
</dbReference>
<gene>
    <name evidence="10" type="ORF">ACFO3Q_03650</name>
</gene>
<dbReference type="SUPFAM" id="SSF55874">
    <property type="entry name" value="ATPase domain of HSP90 chaperone/DNA topoisomerase II/histidine kinase"/>
    <property type="match status" value="1"/>
</dbReference>
<feature type="domain" description="PAC" evidence="9">
    <location>
        <begin position="237"/>
        <end position="289"/>
    </location>
</feature>
<evidence type="ECO:0000256" key="5">
    <source>
        <dbReference type="SAM" id="Coils"/>
    </source>
</evidence>
<proteinExistence type="predicted"/>
<evidence type="ECO:0000259" key="7">
    <source>
        <dbReference type="PROSITE" id="PS50110"/>
    </source>
</evidence>
<dbReference type="Gene3D" id="1.10.287.130">
    <property type="match status" value="1"/>
</dbReference>
<dbReference type="CDD" id="cd00130">
    <property type="entry name" value="PAS"/>
    <property type="match status" value="1"/>
</dbReference>
<dbReference type="EC" id="2.7.13.3" evidence="2"/>
<protein>
    <recommendedName>
        <fullName evidence="2">histidine kinase</fullName>
        <ecNumber evidence="2">2.7.13.3</ecNumber>
    </recommendedName>
</protein>
<feature type="coiled-coil region" evidence="5">
    <location>
        <begin position="131"/>
        <end position="165"/>
    </location>
</feature>
<dbReference type="InterPro" id="IPR005467">
    <property type="entry name" value="His_kinase_dom"/>
</dbReference>
<dbReference type="InterPro" id="IPR003661">
    <property type="entry name" value="HisK_dim/P_dom"/>
</dbReference>
<dbReference type="Pfam" id="PF00512">
    <property type="entry name" value="HisKA"/>
    <property type="match status" value="1"/>
</dbReference>
<dbReference type="PRINTS" id="PR00344">
    <property type="entry name" value="BCTRLSENSOR"/>
</dbReference>
<dbReference type="PANTHER" id="PTHR43065:SF42">
    <property type="entry name" value="TWO-COMPONENT SENSOR PPRA"/>
    <property type="match status" value="1"/>
</dbReference>
<dbReference type="InterPro" id="IPR011006">
    <property type="entry name" value="CheY-like_superfamily"/>
</dbReference>
<dbReference type="InterPro" id="IPR013656">
    <property type="entry name" value="PAS_4"/>
</dbReference>
<dbReference type="SMART" id="SM00086">
    <property type="entry name" value="PAC"/>
    <property type="match status" value="1"/>
</dbReference>
<dbReference type="SUPFAM" id="SSF52172">
    <property type="entry name" value="CheY-like"/>
    <property type="match status" value="1"/>
</dbReference>
<evidence type="ECO:0000259" key="8">
    <source>
        <dbReference type="PROSITE" id="PS50112"/>
    </source>
</evidence>
<dbReference type="SMART" id="SM00091">
    <property type="entry name" value="PAS"/>
    <property type="match status" value="1"/>
</dbReference>
<evidence type="ECO:0000259" key="9">
    <source>
        <dbReference type="PROSITE" id="PS50113"/>
    </source>
</evidence>
<dbReference type="InterPro" id="IPR001789">
    <property type="entry name" value="Sig_transdc_resp-reg_receiver"/>
</dbReference>
<reference evidence="11" key="1">
    <citation type="journal article" date="2019" name="Int. J. Syst. Evol. Microbiol.">
        <title>The Global Catalogue of Microorganisms (GCM) 10K type strain sequencing project: providing services to taxonomists for standard genome sequencing and annotation.</title>
        <authorList>
            <consortium name="The Broad Institute Genomics Platform"/>
            <consortium name="The Broad Institute Genome Sequencing Center for Infectious Disease"/>
            <person name="Wu L."/>
            <person name="Ma J."/>
        </authorList>
    </citation>
    <scope>NUCLEOTIDE SEQUENCE [LARGE SCALE GENOMIC DNA]</scope>
    <source>
        <strain evidence="11">CGMCC 1.13574</strain>
    </source>
</reference>
<dbReference type="Pfam" id="PF02518">
    <property type="entry name" value="HATPase_c"/>
    <property type="match status" value="1"/>
</dbReference>
<dbReference type="Pfam" id="PF00072">
    <property type="entry name" value="Response_reg"/>
    <property type="match status" value="1"/>
</dbReference>
<dbReference type="Gene3D" id="3.30.565.10">
    <property type="entry name" value="Histidine kinase-like ATPase, C-terminal domain"/>
    <property type="match status" value="1"/>
</dbReference>
<feature type="domain" description="Response regulatory" evidence="7">
    <location>
        <begin position="580"/>
        <end position="695"/>
    </location>
</feature>
<dbReference type="Gene3D" id="3.40.50.2300">
    <property type="match status" value="1"/>
</dbReference>
<dbReference type="SMART" id="SM00387">
    <property type="entry name" value="HATPase_c"/>
    <property type="match status" value="1"/>
</dbReference>
<keyword evidence="5" id="KW-0175">Coiled coil</keyword>
<dbReference type="InterPro" id="IPR004358">
    <property type="entry name" value="Sig_transdc_His_kin-like_C"/>
</dbReference>
<accession>A0ABV9NFV8</accession>
<evidence type="ECO:0000313" key="11">
    <source>
        <dbReference type="Proteomes" id="UP001595892"/>
    </source>
</evidence>
<keyword evidence="11" id="KW-1185">Reference proteome</keyword>
<dbReference type="InterPro" id="IPR036890">
    <property type="entry name" value="HATPase_C_sf"/>
</dbReference>
<dbReference type="PANTHER" id="PTHR43065">
    <property type="entry name" value="SENSOR HISTIDINE KINASE"/>
    <property type="match status" value="1"/>
</dbReference>
<dbReference type="PROSITE" id="PS50113">
    <property type="entry name" value="PAC"/>
    <property type="match status" value="1"/>
</dbReference>
<dbReference type="InterPro" id="IPR035965">
    <property type="entry name" value="PAS-like_dom_sf"/>
</dbReference>
<dbReference type="PROSITE" id="PS50112">
    <property type="entry name" value="PAS"/>
    <property type="match status" value="1"/>
</dbReference>
<dbReference type="InterPro" id="IPR000014">
    <property type="entry name" value="PAS"/>
</dbReference>
<dbReference type="InterPro" id="IPR001610">
    <property type="entry name" value="PAC"/>
</dbReference>
<evidence type="ECO:0000313" key="10">
    <source>
        <dbReference type="EMBL" id="MFC4727262.1"/>
    </source>
</evidence>
<evidence type="ECO:0000259" key="6">
    <source>
        <dbReference type="PROSITE" id="PS50109"/>
    </source>
</evidence>
<evidence type="ECO:0000256" key="2">
    <source>
        <dbReference type="ARBA" id="ARBA00012438"/>
    </source>
</evidence>
<dbReference type="Pfam" id="PF08448">
    <property type="entry name" value="PAS_4"/>
    <property type="match status" value="1"/>
</dbReference>
<dbReference type="InterPro" id="IPR003594">
    <property type="entry name" value="HATPase_dom"/>
</dbReference>
<dbReference type="EMBL" id="JBHSGG010000007">
    <property type="protein sequence ID" value="MFC4727262.1"/>
    <property type="molecule type" value="Genomic_DNA"/>
</dbReference>
<keyword evidence="3 4" id="KW-0597">Phosphoprotein</keyword>
<dbReference type="SUPFAM" id="SSF55785">
    <property type="entry name" value="PYP-like sensor domain (PAS domain)"/>
    <property type="match status" value="1"/>
</dbReference>
<dbReference type="RefSeq" id="WP_377003284.1">
    <property type="nucleotide sequence ID" value="NZ_JBHSGG010000007.1"/>
</dbReference>
<evidence type="ECO:0000256" key="1">
    <source>
        <dbReference type="ARBA" id="ARBA00000085"/>
    </source>
</evidence>
<evidence type="ECO:0000256" key="3">
    <source>
        <dbReference type="ARBA" id="ARBA00022553"/>
    </source>
</evidence>
<evidence type="ECO:0000256" key="4">
    <source>
        <dbReference type="PROSITE-ProRule" id="PRU00169"/>
    </source>
</evidence>
<dbReference type="NCBIfam" id="TIGR00229">
    <property type="entry name" value="sensory_box"/>
    <property type="match status" value="1"/>
</dbReference>
<comment type="caution">
    <text evidence="10">The sequence shown here is derived from an EMBL/GenBank/DDBJ whole genome shotgun (WGS) entry which is preliminary data.</text>
</comment>
<dbReference type="PROSITE" id="PS50109">
    <property type="entry name" value="HIS_KIN"/>
    <property type="match status" value="1"/>
</dbReference>
<feature type="domain" description="PAS" evidence="8">
    <location>
        <begin position="165"/>
        <end position="235"/>
    </location>
</feature>
<dbReference type="SMART" id="SM00388">
    <property type="entry name" value="HisKA"/>
    <property type="match status" value="1"/>
</dbReference>
<organism evidence="10 11">
    <name type="scientific">Coralloluteibacterium thermophilum</name>
    <dbReference type="NCBI Taxonomy" id="2707049"/>
    <lineage>
        <taxon>Bacteria</taxon>
        <taxon>Pseudomonadati</taxon>
        <taxon>Pseudomonadota</taxon>
        <taxon>Gammaproteobacteria</taxon>
        <taxon>Lysobacterales</taxon>
        <taxon>Lysobacteraceae</taxon>
        <taxon>Coralloluteibacterium</taxon>
    </lineage>
</organism>
<dbReference type="InterPro" id="IPR000700">
    <property type="entry name" value="PAS-assoc_C"/>
</dbReference>
<comment type="catalytic activity">
    <reaction evidence="1">
        <text>ATP + protein L-histidine = ADP + protein N-phospho-L-histidine.</text>
        <dbReference type="EC" id="2.7.13.3"/>
    </reaction>
</comment>